<dbReference type="PROSITE" id="PS51257">
    <property type="entry name" value="PROKAR_LIPOPROTEIN"/>
    <property type="match status" value="1"/>
</dbReference>
<dbReference type="RefSeq" id="WP_204466966.1">
    <property type="nucleotide sequence ID" value="NZ_JAFBCV010000010.1"/>
</dbReference>
<evidence type="ECO:0000256" key="3">
    <source>
        <dbReference type="ARBA" id="ARBA00022448"/>
    </source>
</evidence>
<organism evidence="8 9">
    <name type="scientific">Shouchella xiaoxiensis</name>
    <dbReference type="NCBI Taxonomy" id="766895"/>
    <lineage>
        <taxon>Bacteria</taxon>
        <taxon>Bacillati</taxon>
        <taxon>Bacillota</taxon>
        <taxon>Bacilli</taxon>
        <taxon>Bacillales</taxon>
        <taxon>Bacillaceae</taxon>
        <taxon>Shouchella</taxon>
    </lineage>
</organism>
<evidence type="ECO:0000256" key="2">
    <source>
        <dbReference type="ARBA" id="ARBA00008814"/>
    </source>
</evidence>
<comment type="subcellular location">
    <subcellularLocation>
        <location evidence="1">Cell membrane</location>
        <topology evidence="1">Lipid-anchor</topology>
    </subcellularLocation>
</comment>
<dbReference type="InterPro" id="IPR051313">
    <property type="entry name" value="Bact_iron-sidero_bind"/>
</dbReference>
<feature type="domain" description="Fe/B12 periplasmic-binding" evidence="7">
    <location>
        <begin position="74"/>
        <end position="353"/>
    </location>
</feature>
<evidence type="ECO:0000256" key="6">
    <source>
        <dbReference type="SAM" id="SignalP"/>
    </source>
</evidence>
<protein>
    <submittedName>
        <fullName evidence="8">Iron complex transport system substrate-binding protein</fullName>
    </submittedName>
</protein>
<dbReference type="SUPFAM" id="SSF53807">
    <property type="entry name" value="Helical backbone' metal receptor"/>
    <property type="match status" value="1"/>
</dbReference>
<feature type="signal peptide" evidence="6">
    <location>
        <begin position="1"/>
        <end position="25"/>
    </location>
</feature>
<dbReference type="PANTHER" id="PTHR30532">
    <property type="entry name" value="IRON III DICITRATE-BINDING PERIPLASMIC PROTEIN"/>
    <property type="match status" value="1"/>
</dbReference>
<dbReference type="Gene3D" id="3.40.50.1980">
    <property type="entry name" value="Nitrogenase molybdenum iron protein domain"/>
    <property type="match status" value="2"/>
</dbReference>
<keyword evidence="3" id="KW-0813">Transport</keyword>
<feature type="region of interest" description="Disordered" evidence="5">
    <location>
        <begin position="30"/>
        <end position="51"/>
    </location>
</feature>
<gene>
    <name evidence="8" type="ORF">JOC54_003051</name>
</gene>
<evidence type="ECO:0000256" key="4">
    <source>
        <dbReference type="ARBA" id="ARBA00022729"/>
    </source>
</evidence>
<keyword evidence="4 6" id="KW-0732">Signal</keyword>
<evidence type="ECO:0000313" key="9">
    <source>
        <dbReference type="Proteomes" id="UP001179280"/>
    </source>
</evidence>
<feature type="compositionally biased region" description="Polar residues" evidence="5">
    <location>
        <begin position="30"/>
        <end position="46"/>
    </location>
</feature>
<comment type="caution">
    <text evidence="8">The sequence shown here is derived from an EMBL/GenBank/DDBJ whole genome shotgun (WGS) entry which is preliminary data.</text>
</comment>
<comment type="similarity">
    <text evidence="2">Belongs to the bacterial solute-binding protein 8 family.</text>
</comment>
<name>A0ABS2SXM4_9BACI</name>
<evidence type="ECO:0000256" key="1">
    <source>
        <dbReference type="ARBA" id="ARBA00004193"/>
    </source>
</evidence>
<dbReference type="Pfam" id="PF01497">
    <property type="entry name" value="Peripla_BP_2"/>
    <property type="match status" value="1"/>
</dbReference>
<dbReference type="PANTHER" id="PTHR30532:SF24">
    <property type="entry name" value="FERRIC ENTEROBACTIN-BINDING PERIPLASMIC PROTEIN FEPB"/>
    <property type="match status" value="1"/>
</dbReference>
<sequence>MKKLNTRAGSLKLALFSTTMLLALAACSSDNADTPEDNGTGNTSEPDTQEEETDYPIVIEHAFGESVIEEKPERVATVQWGNQDVVLALGVEPVGFSAANFGVQDDSGLLPWTAEQIDELGIEDPNIYQDTDGLDFEAISDSQPDVIMAAYSGITQEDYDLLSQIAPVVAYPTSAWTTTWREQIEMISTGMGMTTEGEQLIADTEDEVAEKLSEHPEIEGKSVVWVNFSATDMSGLHLYTPVDTRVKFLVDELGMEYPQSVMNAIEDDTAYSLSLSAENADLLNDADIIIGYGDDELYEAVQADSRLGQIPAIERGSVFFIGNSTPLAASGTPTSLSISYTIDEYLDLIGEAVSQLDE</sequence>
<dbReference type="InterPro" id="IPR002491">
    <property type="entry name" value="ABC_transptr_periplasmic_BD"/>
</dbReference>
<proteinExistence type="inferred from homology"/>
<dbReference type="PROSITE" id="PS50983">
    <property type="entry name" value="FE_B12_PBP"/>
    <property type="match status" value="1"/>
</dbReference>
<keyword evidence="9" id="KW-1185">Reference proteome</keyword>
<feature type="chain" id="PRO_5047211461" evidence="6">
    <location>
        <begin position="26"/>
        <end position="358"/>
    </location>
</feature>
<reference evidence="8" key="1">
    <citation type="submission" date="2021-01" db="EMBL/GenBank/DDBJ databases">
        <title>Genomic Encyclopedia of Type Strains, Phase IV (KMG-IV): sequencing the most valuable type-strain genomes for metagenomic binning, comparative biology and taxonomic classification.</title>
        <authorList>
            <person name="Goeker M."/>
        </authorList>
    </citation>
    <scope>NUCLEOTIDE SEQUENCE</scope>
    <source>
        <strain evidence="8">DSM 21943</strain>
    </source>
</reference>
<accession>A0ABS2SXM4</accession>
<dbReference type="EMBL" id="JAFBCV010000010">
    <property type="protein sequence ID" value="MBM7839771.1"/>
    <property type="molecule type" value="Genomic_DNA"/>
</dbReference>
<evidence type="ECO:0000313" key="8">
    <source>
        <dbReference type="EMBL" id="MBM7839771.1"/>
    </source>
</evidence>
<evidence type="ECO:0000256" key="5">
    <source>
        <dbReference type="SAM" id="MobiDB-lite"/>
    </source>
</evidence>
<evidence type="ECO:0000259" key="7">
    <source>
        <dbReference type="PROSITE" id="PS50983"/>
    </source>
</evidence>
<dbReference type="Proteomes" id="UP001179280">
    <property type="component" value="Unassembled WGS sequence"/>
</dbReference>